<evidence type="ECO:0000313" key="2">
    <source>
        <dbReference type="Proteomes" id="UP000553343"/>
    </source>
</evidence>
<dbReference type="Proteomes" id="UP000553343">
    <property type="component" value="Unassembled WGS sequence"/>
</dbReference>
<evidence type="ECO:0000313" key="1">
    <source>
        <dbReference type="EMBL" id="NWH05013.1"/>
    </source>
</evidence>
<proteinExistence type="predicted"/>
<gene>
    <name evidence="1" type="ORF">HXW94_08455</name>
</gene>
<sequence>MREIDEGQLRFFFPDNTLASKYDDWSFYRNQFSKAFDGIKAMDFIHVDNGHTWLIEVKDYRVNRRTKPIDIGDEIALKARDTLAGLVAAKLNATDAQEQTIAENALRKNRLRIILHLEQPKKHSKLFPKAIDPSKVKQKLKQRLKSIDPHPRVVDKSDLEKWDDMNWSVKGI</sequence>
<protein>
    <recommendedName>
        <fullName evidence="3">Cysteinyl-tRNA synthetase</fullName>
    </recommendedName>
</protein>
<organism evidence="1 2">
    <name type="scientific">Desulfobacter latus</name>
    <dbReference type="NCBI Taxonomy" id="2292"/>
    <lineage>
        <taxon>Bacteria</taxon>
        <taxon>Pseudomonadati</taxon>
        <taxon>Thermodesulfobacteriota</taxon>
        <taxon>Desulfobacteria</taxon>
        <taxon>Desulfobacterales</taxon>
        <taxon>Desulfobacteraceae</taxon>
        <taxon>Desulfobacter</taxon>
    </lineage>
</organism>
<evidence type="ECO:0008006" key="3">
    <source>
        <dbReference type="Google" id="ProtNLM"/>
    </source>
</evidence>
<name>A0A850SZZ4_9BACT</name>
<reference evidence="1 2" key="1">
    <citation type="submission" date="2020-06" db="EMBL/GenBank/DDBJ databases">
        <title>High-quality draft genome of sulfate reducer Desulfobacter latus type strain AcrS2 isolated from marine sediment.</title>
        <authorList>
            <person name="Hoppe M."/>
            <person name="Larsen C.K."/>
            <person name="Marshall I.P.G."/>
            <person name="Schramm A."/>
            <person name="Marietou A.G."/>
        </authorList>
    </citation>
    <scope>NUCLEOTIDE SEQUENCE [LARGE SCALE GENOMIC DNA]</scope>
    <source>
        <strain evidence="1 2">AcRS2</strain>
    </source>
</reference>
<dbReference type="EMBL" id="JACADJ010000022">
    <property type="protein sequence ID" value="NWH05013.1"/>
    <property type="molecule type" value="Genomic_DNA"/>
</dbReference>
<dbReference type="AlphaFoldDB" id="A0A850SZZ4"/>
<accession>A0A850SZZ4</accession>
<keyword evidence="2" id="KW-1185">Reference proteome</keyword>
<comment type="caution">
    <text evidence="1">The sequence shown here is derived from an EMBL/GenBank/DDBJ whole genome shotgun (WGS) entry which is preliminary data.</text>
</comment>
<dbReference type="RefSeq" id="WP_178366470.1">
    <property type="nucleotide sequence ID" value="NZ_JACADJ010000022.1"/>
</dbReference>